<dbReference type="EMBL" id="JBBLXS010000223">
    <property type="protein sequence ID" value="MEK0186508.1"/>
    <property type="molecule type" value="Genomic_DNA"/>
</dbReference>
<accession>A0ABU8YQ67</accession>
<keyword evidence="2" id="KW-1185">Reference proteome</keyword>
<comment type="caution">
    <text evidence="1">The sequence shown here is derived from an EMBL/GenBank/DDBJ whole genome shotgun (WGS) entry which is preliminary data.</text>
</comment>
<sequence>MQKPQQTQYFDGISILMVGMGRVYEIVDLYQILLVNPPLRIMVIYPYFWTVSAPTHAKIPKTQYFDGISILMAGMGRVYEIVDLYQILLVNPPLQVMAIYPYFLDVAGL</sequence>
<evidence type="ECO:0000313" key="1">
    <source>
        <dbReference type="EMBL" id="MEK0186508.1"/>
    </source>
</evidence>
<gene>
    <name evidence="1" type="ORF">WMG39_16860</name>
</gene>
<reference evidence="1 2" key="1">
    <citation type="journal article" date="2020" name="Harmful Algae">
        <title>Molecular and morphological characterization of a novel dihydroanatoxin-a producing Microcoleus species (cyanobacteria) from the Russian River, California, USA.</title>
        <authorList>
            <person name="Conklin K.Y."/>
            <person name="Stancheva R."/>
            <person name="Otten T.G."/>
            <person name="Fadness R."/>
            <person name="Boyer G.L."/>
            <person name="Read B."/>
            <person name="Zhang X."/>
            <person name="Sheath R.G."/>
        </authorList>
    </citation>
    <scope>NUCLEOTIDE SEQUENCE [LARGE SCALE GENOMIC DNA]</scope>
    <source>
        <strain evidence="1 2">PTRS2</strain>
    </source>
</reference>
<organism evidence="1 2">
    <name type="scientific">Microcoleus anatoxicus PTRS2</name>
    <dbReference type="NCBI Taxonomy" id="2705321"/>
    <lineage>
        <taxon>Bacteria</taxon>
        <taxon>Bacillati</taxon>
        <taxon>Cyanobacteriota</taxon>
        <taxon>Cyanophyceae</taxon>
        <taxon>Oscillatoriophycideae</taxon>
        <taxon>Oscillatoriales</taxon>
        <taxon>Microcoleaceae</taxon>
        <taxon>Microcoleus</taxon>
        <taxon>Microcoleus anatoxicus</taxon>
    </lineage>
</organism>
<evidence type="ECO:0000313" key="2">
    <source>
        <dbReference type="Proteomes" id="UP001384579"/>
    </source>
</evidence>
<protein>
    <submittedName>
        <fullName evidence="1">Uncharacterized protein</fullName>
    </submittedName>
</protein>
<proteinExistence type="predicted"/>
<dbReference type="RefSeq" id="WP_340541636.1">
    <property type="nucleotide sequence ID" value="NZ_JBBLXS010000223.1"/>
</dbReference>
<name>A0ABU8YQ67_9CYAN</name>
<dbReference type="Proteomes" id="UP001384579">
    <property type="component" value="Unassembled WGS sequence"/>
</dbReference>